<evidence type="ECO:0000256" key="1">
    <source>
        <dbReference type="SAM" id="MobiDB-lite"/>
    </source>
</evidence>
<dbReference type="PANTHER" id="PTHR22617">
    <property type="entry name" value="CHEMOTAXIS SENSOR HISTIDINE KINASE-RELATED"/>
    <property type="match status" value="1"/>
</dbReference>
<dbReference type="InterPro" id="IPR002545">
    <property type="entry name" value="CheW-lke_dom"/>
</dbReference>
<dbReference type="GO" id="GO:0005829">
    <property type="term" value="C:cytosol"/>
    <property type="evidence" value="ECO:0007669"/>
    <property type="project" value="TreeGrafter"/>
</dbReference>
<dbReference type="Gene3D" id="2.40.50.180">
    <property type="entry name" value="CheA-289, Domain 4"/>
    <property type="match status" value="3"/>
</dbReference>
<dbReference type="Proteomes" id="UP000054935">
    <property type="component" value="Unassembled WGS sequence"/>
</dbReference>
<sequence length="568" mass="62831">MSEQITEEITQDPLTQPDGVPPITVAPPTEVATADPRKRPNIYGSFWMAETEFAIEASMIQEVVPLPDVIAPMPLAPSYMKGLFNLRGTIVPMIDLRQLLHLPHSDTSEQKVAIIEDGELCIGLIIDRTGEVLNVQGAARVEFRARHGEPKDVVVEGLLKLDDGQRIIQVLDPRELLNLKKVPRGERMIRERPSTASLTRGRRFNCISFQFGHTTCAIDLSHVQEVMEAPDINDSMIVHDCFVGVVNLRGHIMPVADFRNFMGDDANLADTTEVPPTRKMLVIRTDGGLVGLLVYSIDRIMTCFEDEVLQFTKLALPRAEIVRGCLVGKGSNIIMLLDDDALRSDPMLVDTARRCQEVHATTENTRSYKKQLINGDRLTFIVFTIVTRFALDSSRVSEVISYPDELLKPPYALDFIDGIVNLRGELITLINPRTLYDLPKVDRENARVVIFLHEGRKYGFVVDGVDEIVVTGSNMVADKMTLNHNDQSLKIVEDDGGCIQSNSYGAVMILDTGAFLKRCFAKANGALLEAPDPQLALASPPPEQTKAPAATSQLKGLKLMETGQSGRP</sequence>
<dbReference type="STRING" id="441103.TRN7648_03133"/>
<feature type="domain" description="CheW-like" evidence="2">
    <location>
        <begin position="40"/>
        <end position="182"/>
    </location>
</feature>
<dbReference type="InterPro" id="IPR036061">
    <property type="entry name" value="CheW-like_dom_sf"/>
</dbReference>
<proteinExistence type="predicted"/>
<evidence type="ECO:0000313" key="3">
    <source>
        <dbReference type="EMBL" id="CUH80742.1"/>
    </source>
</evidence>
<feature type="domain" description="CheW-like" evidence="2">
    <location>
        <begin position="203"/>
        <end position="348"/>
    </location>
</feature>
<evidence type="ECO:0000313" key="4">
    <source>
        <dbReference type="Proteomes" id="UP000054935"/>
    </source>
</evidence>
<dbReference type="EMBL" id="CYSE01000006">
    <property type="protein sequence ID" value="CUH80742.1"/>
    <property type="molecule type" value="Genomic_DNA"/>
</dbReference>
<dbReference type="GO" id="GO:0007165">
    <property type="term" value="P:signal transduction"/>
    <property type="evidence" value="ECO:0007669"/>
    <property type="project" value="InterPro"/>
</dbReference>
<evidence type="ECO:0000259" key="2">
    <source>
        <dbReference type="PROSITE" id="PS50851"/>
    </source>
</evidence>
<dbReference type="PROSITE" id="PS50851">
    <property type="entry name" value="CHEW"/>
    <property type="match status" value="3"/>
</dbReference>
<feature type="domain" description="CheW-like" evidence="2">
    <location>
        <begin position="374"/>
        <end position="521"/>
    </location>
</feature>
<accession>A0A0P1GGI6</accession>
<feature type="compositionally biased region" description="Acidic residues" evidence="1">
    <location>
        <begin position="1"/>
        <end position="10"/>
    </location>
</feature>
<name>A0A0P1GGI6_9RHOB</name>
<dbReference type="GO" id="GO:0006935">
    <property type="term" value="P:chemotaxis"/>
    <property type="evidence" value="ECO:0007669"/>
    <property type="project" value="InterPro"/>
</dbReference>
<keyword evidence="4" id="KW-1185">Reference proteome</keyword>
<dbReference type="SMART" id="SM00260">
    <property type="entry name" value="CheW"/>
    <property type="match status" value="3"/>
</dbReference>
<reference evidence="3 4" key="1">
    <citation type="submission" date="2015-09" db="EMBL/GenBank/DDBJ databases">
        <authorList>
            <consortium name="Swine Surveillance"/>
        </authorList>
    </citation>
    <scope>NUCLEOTIDE SEQUENCE [LARGE SCALE GENOMIC DNA]</scope>
    <source>
        <strain evidence="3 4">CECT 7648</strain>
    </source>
</reference>
<feature type="region of interest" description="Disordered" evidence="1">
    <location>
        <begin position="1"/>
        <end position="33"/>
    </location>
</feature>
<dbReference type="InterPro" id="IPR039315">
    <property type="entry name" value="CheW"/>
</dbReference>
<organism evidence="3 4">
    <name type="scientific">Tropicibacter naphthalenivorans</name>
    <dbReference type="NCBI Taxonomy" id="441103"/>
    <lineage>
        <taxon>Bacteria</taxon>
        <taxon>Pseudomonadati</taxon>
        <taxon>Pseudomonadota</taxon>
        <taxon>Alphaproteobacteria</taxon>
        <taxon>Rhodobacterales</taxon>
        <taxon>Roseobacteraceae</taxon>
        <taxon>Tropicibacter</taxon>
    </lineage>
</organism>
<dbReference type="RefSeq" id="WP_058248596.1">
    <property type="nucleotide sequence ID" value="NZ_CYSE01000006.1"/>
</dbReference>
<protein>
    <submittedName>
        <fullName evidence="3">Coupling protein CheW</fullName>
    </submittedName>
</protein>
<dbReference type="Gene3D" id="2.30.30.40">
    <property type="entry name" value="SH3 Domains"/>
    <property type="match status" value="3"/>
</dbReference>
<dbReference type="OrthoDB" id="3291462at2"/>
<dbReference type="SUPFAM" id="SSF50341">
    <property type="entry name" value="CheW-like"/>
    <property type="match status" value="3"/>
</dbReference>
<feature type="region of interest" description="Disordered" evidence="1">
    <location>
        <begin position="534"/>
        <end position="568"/>
    </location>
</feature>
<dbReference type="AlphaFoldDB" id="A0A0P1GGI6"/>
<dbReference type="Pfam" id="PF01584">
    <property type="entry name" value="CheW"/>
    <property type="match status" value="3"/>
</dbReference>
<dbReference type="PANTHER" id="PTHR22617:SF23">
    <property type="entry name" value="CHEMOTAXIS PROTEIN CHEW"/>
    <property type="match status" value="1"/>
</dbReference>
<gene>
    <name evidence="3" type="primary">cheW</name>
    <name evidence="3" type="ORF">TRN7648_03133</name>
</gene>